<organism evidence="3 4">
    <name type="scientific">Gossypium tomentosum</name>
    <name type="common">Hawaiian cotton</name>
    <name type="synonym">Gossypium sandvicense</name>
    <dbReference type="NCBI Taxonomy" id="34277"/>
    <lineage>
        <taxon>Eukaryota</taxon>
        <taxon>Viridiplantae</taxon>
        <taxon>Streptophyta</taxon>
        <taxon>Embryophyta</taxon>
        <taxon>Tracheophyta</taxon>
        <taxon>Spermatophyta</taxon>
        <taxon>Magnoliopsida</taxon>
        <taxon>eudicotyledons</taxon>
        <taxon>Gunneridae</taxon>
        <taxon>Pentapetalae</taxon>
        <taxon>rosids</taxon>
        <taxon>malvids</taxon>
        <taxon>Malvales</taxon>
        <taxon>Malvaceae</taxon>
        <taxon>Malvoideae</taxon>
        <taxon>Gossypium</taxon>
    </lineage>
</organism>
<feature type="signal peptide" evidence="2">
    <location>
        <begin position="1"/>
        <end position="22"/>
    </location>
</feature>
<evidence type="ECO:0008006" key="5">
    <source>
        <dbReference type="Google" id="ProtNLM"/>
    </source>
</evidence>
<accession>A0A5D2I2E5</accession>
<evidence type="ECO:0000256" key="2">
    <source>
        <dbReference type="SAM" id="SignalP"/>
    </source>
</evidence>
<proteinExistence type="predicted"/>
<dbReference type="Proteomes" id="UP000322667">
    <property type="component" value="Chromosome D13"/>
</dbReference>
<evidence type="ECO:0000256" key="1">
    <source>
        <dbReference type="SAM" id="MobiDB-lite"/>
    </source>
</evidence>
<sequence length="358" mass="40675">MKSKHIHVLWLVPLGCNWLVLELGVYRGNPVLSENQGLVSVVKAMVPRGTYFVPDQQFNMFHNIDRELYAVLVMNLCRDPVESLHCIALWLWLERVGFKKVVTKLLPLPRVLVNELADEALACLGVIHNEKVFPLSTRRNDTPLMQRLIDSELALPFFAKHRLIAVRGLAKLVNEVCMRALKDIMQQAVERKAHQSLADLSLYHQQQQRQHPRQVQVQPPLAARVPTPAPPRVQFGSLPAAAQTNEVHPDDRTIFVTFSKGYLVHEWEVRDFFTRLYGNCIESLHMQDVMPNEQPLFARIVCHSPAAIEYILNGNVKAKFTINGKHVWARKFVPKRPKPASPAPPPPPPFNLPVSLGI</sequence>
<name>A0A5D2I2E5_GOSTO</name>
<feature type="compositionally biased region" description="Pro residues" evidence="1">
    <location>
        <begin position="339"/>
        <end position="351"/>
    </location>
</feature>
<evidence type="ECO:0000313" key="3">
    <source>
        <dbReference type="EMBL" id="TYH36089.1"/>
    </source>
</evidence>
<dbReference type="AlphaFoldDB" id="A0A5D2I2E5"/>
<keyword evidence="4" id="KW-1185">Reference proteome</keyword>
<dbReference type="PANTHER" id="PTHR33527:SF14">
    <property type="entry name" value="OS07G0274300 PROTEIN"/>
    <property type="match status" value="1"/>
</dbReference>
<reference evidence="3 4" key="1">
    <citation type="submission" date="2019-07" db="EMBL/GenBank/DDBJ databases">
        <title>WGS assembly of Gossypium tomentosum.</title>
        <authorList>
            <person name="Chen Z.J."/>
            <person name="Sreedasyam A."/>
            <person name="Ando A."/>
            <person name="Song Q."/>
            <person name="De L."/>
            <person name="Hulse-Kemp A."/>
            <person name="Ding M."/>
            <person name="Ye W."/>
            <person name="Kirkbride R."/>
            <person name="Jenkins J."/>
            <person name="Plott C."/>
            <person name="Lovell J."/>
            <person name="Lin Y.-M."/>
            <person name="Vaughn R."/>
            <person name="Liu B."/>
            <person name="Li W."/>
            <person name="Simpson S."/>
            <person name="Scheffler B."/>
            <person name="Saski C."/>
            <person name="Grover C."/>
            <person name="Hu G."/>
            <person name="Conover J."/>
            <person name="Carlson J."/>
            <person name="Shu S."/>
            <person name="Boston L."/>
            <person name="Williams M."/>
            <person name="Peterson D."/>
            <person name="Mcgee K."/>
            <person name="Jones D."/>
            <person name="Wendel J."/>
            <person name="Stelly D."/>
            <person name="Grimwood J."/>
            <person name="Schmutz J."/>
        </authorList>
    </citation>
    <scope>NUCLEOTIDE SEQUENCE [LARGE SCALE GENOMIC DNA]</scope>
    <source>
        <strain evidence="3">7179.01</strain>
    </source>
</reference>
<dbReference type="EMBL" id="CM017635">
    <property type="protein sequence ID" value="TYH36089.1"/>
    <property type="molecule type" value="Genomic_DNA"/>
</dbReference>
<keyword evidence="2" id="KW-0732">Signal</keyword>
<protein>
    <recommendedName>
        <fullName evidence="5">RRM domain-containing protein</fullName>
    </recommendedName>
</protein>
<evidence type="ECO:0000313" key="4">
    <source>
        <dbReference type="Proteomes" id="UP000322667"/>
    </source>
</evidence>
<feature type="region of interest" description="Disordered" evidence="1">
    <location>
        <begin position="336"/>
        <end position="358"/>
    </location>
</feature>
<gene>
    <name evidence="3" type="ORF">ES332_D13G240400v1</name>
</gene>
<dbReference type="PANTHER" id="PTHR33527">
    <property type="entry name" value="OS07G0274300 PROTEIN"/>
    <property type="match status" value="1"/>
</dbReference>
<feature type="chain" id="PRO_5022824825" description="RRM domain-containing protein" evidence="2">
    <location>
        <begin position="23"/>
        <end position="358"/>
    </location>
</feature>